<keyword evidence="4" id="KW-0238">DNA-binding</keyword>
<accession>A0A4Q2UKJ3</accession>
<protein>
    <submittedName>
        <fullName evidence="6">Sigma-70 family RNA polymerase sigma factor</fullName>
    </submittedName>
</protein>
<evidence type="ECO:0000256" key="1">
    <source>
        <dbReference type="ARBA" id="ARBA00010641"/>
    </source>
</evidence>
<dbReference type="NCBIfam" id="TIGR02937">
    <property type="entry name" value="sigma70-ECF"/>
    <property type="match status" value="1"/>
</dbReference>
<dbReference type="InterPro" id="IPR014284">
    <property type="entry name" value="RNA_pol_sigma-70_dom"/>
</dbReference>
<dbReference type="GO" id="GO:0016987">
    <property type="term" value="F:sigma factor activity"/>
    <property type="evidence" value="ECO:0007669"/>
    <property type="project" value="UniProtKB-KW"/>
</dbReference>
<name>A0A4Q2UKJ3_9BACT</name>
<dbReference type="Gene3D" id="1.10.10.10">
    <property type="entry name" value="Winged helix-like DNA-binding domain superfamily/Winged helix DNA-binding domain"/>
    <property type="match status" value="1"/>
</dbReference>
<gene>
    <name evidence="6" type="ORF">EQG79_09255</name>
</gene>
<dbReference type="Proteomes" id="UP000290407">
    <property type="component" value="Unassembled WGS sequence"/>
</dbReference>
<dbReference type="SUPFAM" id="SSF88659">
    <property type="entry name" value="Sigma3 and sigma4 domains of RNA polymerase sigma factors"/>
    <property type="match status" value="1"/>
</dbReference>
<evidence type="ECO:0000256" key="5">
    <source>
        <dbReference type="ARBA" id="ARBA00023163"/>
    </source>
</evidence>
<dbReference type="RefSeq" id="WP_129601275.1">
    <property type="nucleotide sequence ID" value="NZ_SBLB01000002.1"/>
</dbReference>
<dbReference type="Gene3D" id="1.10.1740.10">
    <property type="match status" value="1"/>
</dbReference>
<dbReference type="InterPro" id="IPR036388">
    <property type="entry name" value="WH-like_DNA-bd_sf"/>
</dbReference>
<dbReference type="InterPro" id="IPR039425">
    <property type="entry name" value="RNA_pol_sigma-70-like"/>
</dbReference>
<comment type="similarity">
    <text evidence="1">Belongs to the sigma-70 factor family. ECF subfamily.</text>
</comment>
<keyword evidence="5" id="KW-0804">Transcription</keyword>
<dbReference type="PANTHER" id="PTHR43133">
    <property type="entry name" value="RNA POLYMERASE ECF-TYPE SIGMA FACTO"/>
    <property type="match status" value="1"/>
</dbReference>
<dbReference type="GO" id="GO:0003677">
    <property type="term" value="F:DNA binding"/>
    <property type="evidence" value="ECO:0007669"/>
    <property type="project" value="UniProtKB-KW"/>
</dbReference>
<organism evidence="6 7">
    <name type="scientific">Spirosoma sordidisoli</name>
    <dbReference type="NCBI Taxonomy" id="2502893"/>
    <lineage>
        <taxon>Bacteria</taxon>
        <taxon>Pseudomonadati</taxon>
        <taxon>Bacteroidota</taxon>
        <taxon>Cytophagia</taxon>
        <taxon>Cytophagales</taxon>
        <taxon>Cytophagaceae</taxon>
        <taxon>Spirosoma</taxon>
    </lineage>
</organism>
<dbReference type="GO" id="GO:0006352">
    <property type="term" value="P:DNA-templated transcription initiation"/>
    <property type="evidence" value="ECO:0007669"/>
    <property type="project" value="InterPro"/>
</dbReference>
<dbReference type="InterPro" id="IPR013325">
    <property type="entry name" value="RNA_pol_sigma_r2"/>
</dbReference>
<dbReference type="EMBL" id="SBLB01000002">
    <property type="protein sequence ID" value="RYC70047.1"/>
    <property type="molecule type" value="Genomic_DNA"/>
</dbReference>
<reference evidence="6 7" key="1">
    <citation type="submission" date="2019-01" db="EMBL/GenBank/DDBJ databases">
        <title>Spirosoma flava sp. nov., a propanil-degrading bacterium isolated from herbicide-contaminated soil.</title>
        <authorList>
            <person name="Zhang L."/>
            <person name="Jiang J.-D."/>
        </authorList>
    </citation>
    <scope>NUCLEOTIDE SEQUENCE [LARGE SCALE GENOMIC DNA]</scope>
    <source>
        <strain evidence="6 7">TY50</strain>
    </source>
</reference>
<keyword evidence="3" id="KW-0731">Sigma factor</keyword>
<sequence length="188" mass="21469">MKRRFTDEEVVDLLLSNDLRQHDQALIYLYEALESVVIRLIERQGGSREDGEEMLSSALYGLFTNVRAGRFQLQASVKLATYVCTLAKYNWLNQVRKAKPWLGNTVSLADEWIVNLPQDESTSDEHQELFQELISRLGTKCRALLEAFVEGFSMQEIAQMLSLGTADNAKAHKYNCLKKLDALRTKHS</sequence>
<evidence type="ECO:0000313" key="7">
    <source>
        <dbReference type="Proteomes" id="UP000290407"/>
    </source>
</evidence>
<keyword evidence="2" id="KW-0805">Transcription regulation</keyword>
<proteinExistence type="inferred from homology"/>
<dbReference type="PANTHER" id="PTHR43133:SF8">
    <property type="entry name" value="RNA POLYMERASE SIGMA FACTOR HI_1459-RELATED"/>
    <property type="match status" value="1"/>
</dbReference>
<dbReference type="SUPFAM" id="SSF88946">
    <property type="entry name" value="Sigma2 domain of RNA polymerase sigma factors"/>
    <property type="match status" value="1"/>
</dbReference>
<comment type="caution">
    <text evidence="6">The sequence shown here is derived from an EMBL/GenBank/DDBJ whole genome shotgun (WGS) entry which is preliminary data.</text>
</comment>
<evidence type="ECO:0000256" key="4">
    <source>
        <dbReference type="ARBA" id="ARBA00023125"/>
    </source>
</evidence>
<keyword evidence="7" id="KW-1185">Reference proteome</keyword>
<evidence type="ECO:0000313" key="6">
    <source>
        <dbReference type="EMBL" id="RYC70047.1"/>
    </source>
</evidence>
<dbReference type="AlphaFoldDB" id="A0A4Q2UKJ3"/>
<evidence type="ECO:0000256" key="3">
    <source>
        <dbReference type="ARBA" id="ARBA00023082"/>
    </source>
</evidence>
<evidence type="ECO:0000256" key="2">
    <source>
        <dbReference type="ARBA" id="ARBA00023015"/>
    </source>
</evidence>
<dbReference type="InterPro" id="IPR013324">
    <property type="entry name" value="RNA_pol_sigma_r3/r4-like"/>
</dbReference>